<dbReference type="Proteomes" id="UP000299102">
    <property type="component" value="Unassembled WGS sequence"/>
</dbReference>
<dbReference type="EMBL" id="BGZK01000150">
    <property type="protein sequence ID" value="GBP23473.1"/>
    <property type="molecule type" value="Genomic_DNA"/>
</dbReference>
<sequence>MNTADAKRLSDIASQINDLPSTHVRFEARAGDALSHRVVYLSCVDSTKFIHYLLVRTFSSSGLELASELVETRALSSRGDLSRRVILLRHARCLIIQVMDVKITIAAGCTGFDFNHGQVDLYISNPIPCLGRRQIPTMAPKRELGVIKTPSPSIRNDEVEGDCNSAVEILR</sequence>
<reference evidence="1 2" key="1">
    <citation type="journal article" date="2019" name="Commun. Biol.">
        <title>The bagworm genome reveals a unique fibroin gene that provides high tensile strength.</title>
        <authorList>
            <person name="Kono N."/>
            <person name="Nakamura H."/>
            <person name="Ohtoshi R."/>
            <person name="Tomita M."/>
            <person name="Numata K."/>
            <person name="Arakawa K."/>
        </authorList>
    </citation>
    <scope>NUCLEOTIDE SEQUENCE [LARGE SCALE GENOMIC DNA]</scope>
</reference>
<organism evidence="1 2">
    <name type="scientific">Eumeta variegata</name>
    <name type="common">Bagworm moth</name>
    <name type="synonym">Eumeta japonica</name>
    <dbReference type="NCBI Taxonomy" id="151549"/>
    <lineage>
        <taxon>Eukaryota</taxon>
        <taxon>Metazoa</taxon>
        <taxon>Ecdysozoa</taxon>
        <taxon>Arthropoda</taxon>
        <taxon>Hexapoda</taxon>
        <taxon>Insecta</taxon>
        <taxon>Pterygota</taxon>
        <taxon>Neoptera</taxon>
        <taxon>Endopterygota</taxon>
        <taxon>Lepidoptera</taxon>
        <taxon>Glossata</taxon>
        <taxon>Ditrysia</taxon>
        <taxon>Tineoidea</taxon>
        <taxon>Psychidae</taxon>
        <taxon>Oiketicinae</taxon>
        <taxon>Eumeta</taxon>
    </lineage>
</organism>
<keyword evidence="2" id="KW-1185">Reference proteome</keyword>
<comment type="caution">
    <text evidence="1">The sequence shown here is derived from an EMBL/GenBank/DDBJ whole genome shotgun (WGS) entry which is preliminary data.</text>
</comment>
<gene>
    <name evidence="1" type="ORF">EVAR_22333_1</name>
</gene>
<evidence type="ECO:0000313" key="1">
    <source>
        <dbReference type="EMBL" id="GBP23473.1"/>
    </source>
</evidence>
<dbReference type="AlphaFoldDB" id="A0A4C1UAL2"/>
<name>A0A4C1UAL2_EUMVA</name>
<protein>
    <submittedName>
        <fullName evidence="1">Uncharacterized protein</fullName>
    </submittedName>
</protein>
<proteinExistence type="predicted"/>
<evidence type="ECO:0000313" key="2">
    <source>
        <dbReference type="Proteomes" id="UP000299102"/>
    </source>
</evidence>
<accession>A0A4C1UAL2</accession>